<dbReference type="AlphaFoldDB" id="A0A702D606"/>
<reference evidence="3" key="2">
    <citation type="submission" date="2018-07" db="EMBL/GenBank/DDBJ databases">
        <authorList>
            <consortium name="NCBI Pathogen Detection Project"/>
        </authorList>
    </citation>
    <scope>NUCLEOTIDE SEQUENCE</scope>
    <source>
        <strain evidence="3">11-1391</strain>
    </source>
</reference>
<dbReference type="Pfam" id="PF10543">
    <property type="entry name" value="ORF6N"/>
    <property type="match status" value="1"/>
</dbReference>
<keyword evidence="1" id="KW-0175">Coiled coil</keyword>
<organism evidence="3">
    <name type="scientific">Salmonella diarizonae</name>
    <dbReference type="NCBI Taxonomy" id="59204"/>
    <lineage>
        <taxon>Bacteria</taxon>
        <taxon>Pseudomonadati</taxon>
        <taxon>Pseudomonadota</taxon>
        <taxon>Gammaproteobacteria</taxon>
        <taxon>Enterobacterales</taxon>
        <taxon>Enterobacteriaceae</taxon>
        <taxon>Salmonella</taxon>
    </lineage>
</organism>
<feature type="domain" description="KilA-N DNA-binding" evidence="2">
    <location>
        <begin position="35"/>
        <end position="119"/>
    </location>
</feature>
<dbReference type="InterPro" id="IPR018873">
    <property type="entry name" value="KilA-N_DNA-bd_domain"/>
</dbReference>
<gene>
    <name evidence="3" type="ORF">G0D47_21870</name>
</gene>
<reference evidence="3" key="1">
    <citation type="journal article" date="2018" name="Genome Biol.">
        <title>SKESA: strategic k-mer extension for scrupulous assemblies.</title>
        <authorList>
            <person name="Souvorov A."/>
            <person name="Agarwala R."/>
            <person name="Lipman D.J."/>
        </authorList>
    </citation>
    <scope>NUCLEOTIDE SEQUENCE</scope>
    <source>
        <strain evidence="3">11-1391</strain>
    </source>
</reference>
<dbReference type="EMBL" id="DAAMII010000036">
    <property type="protein sequence ID" value="HAC6767229.1"/>
    <property type="molecule type" value="Genomic_DNA"/>
</dbReference>
<evidence type="ECO:0000259" key="2">
    <source>
        <dbReference type="Pfam" id="PF10543"/>
    </source>
</evidence>
<name>A0A702D606_SALDZ</name>
<feature type="coiled-coil region" evidence="1">
    <location>
        <begin position="156"/>
        <end position="183"/>
    </location>
</feature>
<sequence length="303" mass="34916">MGSPVGRTDEAETVLREVEMAMKTELATVAARDLQIIEYRGQRVVTNEQLAAGYGTDVANIKMNYSRNADRFVEGKHFFKVTGEELANLRVTFSYLQISSKTRSLMLWTERGAANHAKMLETDQAWSYHEDLVEFYFTQRNATALPVSRKELALMVIEAEERAEAAALENKTLSATVESLEKHFTKGMTIPAFCKALNGVNINKMMWWVFERNWVFNEQRDPEKDPRWRVASYARDKYLTEDQTQITPHGKDAFTKFTPVLLEKGCHRLYQLYMKGELPMKKTWNGEYSHDKAIYTPEGRGNE</sequence>
<accession>A0A702D606</accession>
<comment type="caution">
    <text evidence="3">The sequence shown here is derived from an EMBL/GenBank/DDBJ whole genome shotgun (WGS) entry which is preliminary data.</text>
</comment>
<evidence type="ECO:0000313" key="3">
    <source>
        <dbReference type="EMBL" id="HAC6767229.1"/>
    </source>
</evidence>
<evidence type="ECO:0000256" key="1">
    <source>
        <dbReference type="SAM" id="Coils"/>
    </source>
</evidence>
<proteinExistence type="predicted"/>
<protein>
    <submittedName>
        <fullName evidence="3">ORF6N domain-containing protein</fullName>
    </submittedName>
</protein>